<reference evidence="1" key="1">
    <citation type="journal article" date="2015" name="Nature">
        <title>Complex archaea that bridge the gap between prokaryotes and eukaryotes.</title>
        <authorList>
            <person name="Spang A."/>
            <person name="Saw J.H."/>
            <person name="Jorgensen S.L."/>
            <person name="Zaremba-Niedzwiedzka K."/>
            <person name="Martijn J."/>
            <person name="Lind A.E."/>
            <person name="van Eijk R."/>
            <person name="Schleper C."/>
            <person name="Guy L."/>
            <person name="Ettema T.J."/>
        </authorList>
    </citation>
    <scope>NUCLEOTIDE SEQUENCE</scope>
</reference>
<sequence>MSKSKAEKLTEKEKERQRLVIPFDKSKQFITNLIALLDSSELFQEWDIKTSSIVLKSSSLKMQFTLKSTAIERELDKMDKGQRKIQDFADPDDDEDFND</sequence>
<dbReference type="AlphaFoldDB" id="A0A0F9G779"/>
<dbReference type="EMBL" id="LAZR01021153">
    <property type="protein sequence ID" value="KKL86311.1"/>
    <property type="molecule type" value="Genomic_DNA"/>
</dbReference>
<name>A0A0F9G779_9ZZZZ</name>
<organism evidence="1">
    <name type="scientific">marine sediment metagenome</name>
    <dbReference type="NCBI Taxonomy" id="412755"/>
    <lineage>
        <taxon>unclassified sequences</taxon>
        <taxon>metagenomes</taxon>
        <taxon>ecological metagenomes</taxon>
    </lineage>
</organism>
<proteinExistence type="predicted"/>
<accession>A0A0F9G779</accession>
<gene>
    <name evidence="1" type="ORF">LCGC14_1946000</name>
</gene>
<comment type="caution">
    <text evidence="1">The sequence shown here is derived from an EMBL/GenBank/DDBJ whole genome shotgun (WGS) entry which is preliminary data.</text>
</comment>
<evidence type="ECO:0000313" key="1">
    <source>
        <dbReference type="EMBL" id="KKL86311.1"/>
    </source>
</evidence>
<protein>
    <submittedName>
        <fullName evidence="1">Uncharacterized protein</fullName>
    </submittedName>
</protein>